<dbReference type="InterPro" id="IPR050706">
    <property type="entry name" value="Cyclic-di-GMP_PDE-like"/>
</dbReference>
<proteinExistence type="predicted"/>
<dbReference type="SMART" id="SM00267">
    <property type="entry name" value="GGDEF"/>
    <property type="match status" value="1"/>
</dbReference>
<dbReference type="Gene3D" id="3.40.50.2300">
    <property type="match status" value="1"/>
</dbReference>
<evidence type="ECO:0000259" key="2">
    <source>
        <dbReference type="PROSITE" id="PS50883"/>
    </source>
</evidence>
<name>A0A3B0X9W7_9ZZZZ</name>
<dbReference type="AlphaFoldDB" id="A0A3B0X9W7"/>
<dbReference type="SUPFAM" id="SSF55785">
    <property type="entry name" value="PYP-like sensor domain (PAS domain)"/>
    <property type="match status" value="1"/>
</dbReference>
<dbReference type="PROSITE" id="PS50883">
    <property type="entry name" value="EAL"/>
    <property type="match status" value="1"/>
</dbReference>
<dbReference type="InterPro" id="IPR011006">
    <property type="entry name" value="CheY-like_superfamily"/>
</dbReference>
<dbReference type="PANTHER" id="PTHR33121">
    <property type="entry name" value="CYCLIC DI-GMP PHOSPHODIESTERASE PDEF"/>
    <property type="match status" value="1"/>
</dbReference>
<gene>
    <name evidence="4" type="ORF">MNBD_GAMMA08-1304</name>
</gene>
<dbReference type="GO" id="GO:0000160">
    <property type="term" value="P:phosphorelay signal transduction system"/>
    <property type="evidence" value="ECO:0007669"/>
    <property type="project" value="InterPro"/>
</dbReference>
<dbReference type="InterPro" id="IPR000160">
    <property type="entry name" value="GGDEF_dom"/>
</dbReference>
<sequence length="696" mass="77824">MDNKKKVKIFIIDDSFNNEENIIKLMRSSGYAAHTTRIEDDEDLIKALKKITPDILLYSNGMELISLQDTVKCIEKNAKEPIPVVAVNRPNHALDVVDAMRSGAKDAASYDNPSHLEMVILREVEAHTSIAKLFKLEKAIKESEKRCAALLDSSRDAIAYIHEGMHVYSNHSYLKLFGFDESEDLEGMPILDMVGTDERESFKAFLRDNGKKDNHETEKLELNLSNSDGTEFKGEMEFSSASIDGEPCTQVIIRTQTNNKALEQQLALMSQTDSVTGLYNRQFFLDTLEESAGKAKDGEITAAAILIHLDNFSEIKQSAGVVGADQFLNEISREFEEVRVGDDILAHFEGNTFSIIAFNQTAKSVVKYAQQIVKLASHFTANINDNVLNTTCTIGISLLDKNTPDTGEILLRAERAIKKAGEKGPNSIIVYQPKEGELTQKEIDAKVVTDLKLALKNNRFILNFQPVISLHGDTDERYEVFVRMLGKNDEIIPPADFLPAADRTGMSIAIDRWVLLTTITTITKCWKEGKRTLFFVKLAANSLKDDSLMNWLKDQLKKYNVPKNSLIFEVKESVAVTNLKYTAELAKSLQELNCGFALDDFGSGSNPFELLKHIPADYLKLERSFMEELSTSTENQEAVKAITEKAMEMNKLTIAQCVQDATSLSVLWGMGINFIQGNFLQEPLPVLDYDFTSMAG</sequence>
<dbReference type="PANTHER" id="PTHR33121:SF23">
    <property type="entry name" value="CYCLIC DI-GMP PHOSPHODIESTERASE PDEB"/>
    <property type="match status" value="1"/>
</dbReference>
<dbReference type="Pfam" id="PF00563">
    <property type="entry name" value="EAL"/>
    <property type="match status" value="1"/>
</dbReference>
<dbReference type="InterPro" id="IPR035965">
    <property type="entry name" value="PAS-like_dom_sf"/>
</dbReference>
<organism evidence="4">
    <name type="scientific">hydrothermal vent metagenome</name>
    <dbReference type="NCBI Taxonomy" id="652676"/>
    <lineage>
        <taxon>unclassified sequences</taxon>
        <taxon>metagenomes</taxon>
        <taxon>ecological metagenomes</taxon>
    </lineage>
</organism>
<dbReference type="SMART" id="SM00052">
    <property type="entry name" value="EAL"/>
    <property type="match status" value="1"/>
</dbReference>
<dbReference type="EMBL" id="UOFH01000133">
    <property type="protein sequence ID" value="VAW60272.1"/>
    <property type="molecule type" value="Genomic_DNA"/>
</dbReference>
<feature type="domain" description="EAL" evidence="2">
    <location>
        <begin position="444"/>
        <end position="696"/>
    </location>
</feature>
<dbReference type="GO" id="GO:0071111">
    <property type="term" value="F:cyclic-guanylate-specific phosphodiesterase activity"/>
    <property type="evidence" value="ECO:0007669"/>
    <property type="project" value="InterPro"/>
</dbReference>
<feature type="domain" description="Response regulatory" evidence="1">
    <location>
        <begin position="8"/>
        <end position="125"/>
    </location>
</feature>
<dbReference type="InterPro" id="IPR029787">
    <property type="entry name" value="Nucleotide_cyclase"/>
</dbReference>
<feature type="domain" description="GGDEF" evidence="3">
    <location>
        <begin position="300"/>
        <end position="433"/>
    </location>
</feature>
<dbReference type="Pfam" id="PF00990">
    <property type="entry name" value="GGDEF"/>
    <property type="match status" value="1"/>
</dbReference>
<evidence type="ECO:0000259" key="3">
    <source>
        <dbReference type="PROSITE" id="PS50887"/>
    </source>
</evidence>
<dbReference type="PROSITE" id="PS50887">
    <property type="entry name" value="GGDEF"/>
    <property type="match status" value="1"/>
</dbReference>
<evidence type="ECO:0000259" key="1">
    <source>
        <dbReference type="PROSITE" id="PS50110"/>
    </source>
</evidence>
<reference evidence="4" key="1">
    <citation type="submission" date="2018-06" db="EMBL/GenBank/DDBJ databases">
        <authorList>
            <person name="Zhirakovskaya E."/>
        </authorList>
    </citation>
    <scope>NUCLEOTIDE SEQUENCE</scope>
</reference>
<dbReference type="InterPro" id="IPR043128">
    <property type="entry name" value="Rev_trsase/Diguanyl_cyclase"/>
</dbReference>
<dbReference type="SUPFAM" id="SSF141868">
    <property type="entry name" value="EAL domain-like"/>
    <property type="match status" value="1"/>
</dbReference>
<dbReference type="SMART" id="SM00091">
    <property type="entry name" value="PAS"/>
    <property type="match status" value="1"/>
</dbReference>
<dbReference type="Gene3D" id="3.30.70.270">
    <property type="match status" value="1"/>
</dbReference>
<dbReference type="CDD" id="cd00130">
    <property type="entry name" value="PAS"/>
    <property type="match status" value="1"/>
</dbReference>
<dbReference type="SUPFAM" id="SSF55073">
    <property type="entry name" value="Nucleotide cyclase"/>
    <property type="match status" value="1"/>
</dbReference>
<dbReference type="InterPro" id="IPR035919">
    <property type="entry name" value="EAL_sf"/>
</dbReference>
<dbReference type="InterPro" id="IPR001789">
    <property type="entry name" value="Sig_transdc_resp-reg_receiver"/>
</dbReference>
<dbReference type="InterPro" id="IPR000014">
    <property type="entry name" value="PAS"/>
</dbReference>
<dbReference type="CDD" id="cd01949">
    <property type="entry name" value="GGDEF"/>
    <property type="match status" value="1"/>
</dbReference>
<accession>A0A3B0X9W7</accession>
<dbReference type="Gene3D" id="3.30.450.20">
    <property type="entry name" value="PAS domain"/>
    <property type="match status" value="1"/>
</dbReference>
<dbReference type="SUPFAM" id="SSF52172">
    <property type="entry name" value="CheY-like"/>
    <property type="match status" value="1"/>
</dbReference>
<dbReference type="CDD" id="cd01948">
    <property type="entry name" value="EAL"/>
    <property type="match status" value="1"/>
</dbReference>
<dbReference type="NCBIfam" id="TIGR00229">
    <property type="entry name" value="sensory_box"/>
    <property type="match status" value="1"/>
</dbReference>
<dbReference type="PROSITE" id="PS50110">
    <property type="entry name" value="RESPONSE_REGULATORY"/>
    <property type="match status" value="1"/>
</dbReference>
<evidence type="ECO:0000313" key="4">
    <source>
        <dbReference type="EMBL" id="VAW60272.1"/>
    </source>
</evidence>
<protein>
    <submittedName>
        <fullName evidence="4">Uncharacterized protein</fullName>
    </submittedName>
</protein>
<dbReference type="InterPro" id="IPR001633">
    <property type="entry name" value="EAL_dom"/>
</dbReference>
<dbReference type="Gene3D" id="3.20.20.450">
    <property type="entry name" value="EAL domain"/>
    <property type="match status" value="1"/>
</dbReference>
<dbReference type="NCBIfam" id="TIGR00254">
    <property type="entry name" value="GGDEF"/>
    <property type="match status" value="1"/>
</dbReference>